<feature type="compositionally biased region" description="Basic residues" evidence="1">
    <location>
        <begin position="1"/>
        <end position="10"/>
    </location>
</feature>
<protein>
    <submittedName>
        <fullName evidence="2">Uncharacterized protein</fullName>
    </submittedName>
</protein>
<evidence type="ECO:0000313" key="3">
    <source>
        <dbReference type="Proteomes" id="UP000799539"/>
    </source>
</evidence>
<evidence type="ECO:0000313" key="2">
    <source>
        <dbReference type="EMBL" id="KAF2209694.1"/>
    </source>
</evidence>
<dbReference type="EMBL" id="ML992685">
    <property type="protein sequence ID" value="KAF2209694.1"/>
    <property type="molecule type" value="Genomic_DNA"/>
</dbReference>
<accession>A0A6A6F820</accession>
<proteinExistence type="predicted"/>
<feature type="compositionally biased region" description="Basic residues" evidence="1">
    <location>
        <begin position="74"/>
        <end position="84"/>
    </location>
</feature>
<organism evidence="2 3">
    <name type="scientific">Cercospora zeae-maydis SCOH1-5</name>
    <dbReference type="NCBI Taxonomy" id="717836"/>
    <lineage>
        <taxon>Eukaryota</taxon>
        <taxon>Fungi</taxon>
        <taxon>Dikarya</taxon>
        <taxon>Ascomycota</taxon>
        <taxon>Pezizomycotina</taxon>
        <taxon>Dothideomycetes</taxon>
        <taxon>Dothideomycetidae</taxon>
        <taxon>Mycosphaerellales</taxon>
        <taxon>Mycosphaerellaceae</taxon>
        <taxon>Cercospora</taxon>
    </lineage>
</organism>
<dbReference type="AlphaFoldDB" id="A0A6A6F820"/>
<name>A0A6A6F820_9PEZI</name>
<feature type="compositionally biased region" description="Basic residues" evidence="1">
    <location>
        <begin position="198"/>
        <end position="207"/>
    </location>
</feature>
<reference evidence="2" key="1">
    <citation type="journal article" date="2020" name="Stud. Mycol.">
        <title>101 Dothideomycetes genomes: a test case for predicting lifestyles and emergence of pathogens.</title>
        <authorList>
            <person name="Haridas S."/>
            <person name="Albert R."/>
            <person name="Binder M."/>
            <person name="Bloem J."/>
            <person name="Labutti K."/>
            <person name="Salamov A."/>
            <person name="Andreopoulos B."/>
            <person name="Baker S."/>
            <person name="Barry K."/>
            <person name="Bills G."/>
            <person name="Bluhm B."/>
            <person name="Cannon C."/>
            <person name="Castanera R."/>
            <person name="Culley D."/>
            <person name="Daum C."/>
            <person name="Ezra D."/>
            <person name="Gonzalez J."/>
            <person name="Henrissat B."/>
            <person name="Kuo A."/>
            <person name="Liang C."/>
            <person name="Lipzen A."/>
            <person name="Lutzoni F."/>
            <person name="Magnuson J."/>
            <person name="Mondo S."/>
            <person name="Nolan M."/>
            <person name="Ohm R."/>
            <person name="Pangilinan J."/>
            <person name="Park H.-J."/>
            <person name="Ramirez L."/>
            <person name="Alfaro M."/>
            <person name="Sun H."/>
            <person name="Tritt A."/>
            <person name="Yoshinaga Y."/>
            <person name="Zwiers L.-H."/>
            <person name="Turgeon B."/>
            <person name="Goodwin S."/>
            <person name="Spatafora J."/>
            <person name="Crous P."/>
            <person name="Grigoriev I."/>
        </authorList>
    </citation>
    <scope>NUCLEOTIDE SEQUENCE</scope>
    <source>
        <strain evidence="2">SCOH1-5</strain>
    </source>
</reference>
<feature type="region of interest" description="Disordered" evidence="1">
    <location>
        <begin position="1"/>
        <end position="26"/>
    </location>
</feature>
<evidence type="ECO:0000256" key="1">
    <source>
        <dbReference type="SAM" id="MobiDB-lite"/>
    </source>
</evidence>
<feature type="region of interest" description="Disordered" evidence="1">
    <location>
        <begin position="198"/>
        <end position="234"/>
    </location>
</feature>
<gene>
    <name evidence="2" type="ORF">CERZMDRAFT_86671</name>
</gene>
<keyword evidence="3" id="KW-1185">Reference proteome</keyword>
<feature type="region of interest" description="Disordered" evidence="1">
    <location>
        <begin position="74"/>
        <end position="140"/>
    </location>
</feature>
<dbReference type="Proteomes" id="UP000799539">
    <property type="component" value="Unassembled WGS sequence"/>
</dbReference>
<sequence>MGRWARRSKGKGGGVAEGTRWQDSSAPNCAQHRLVVEFRARAWLCGTGDIVSLLAVRGLVSCREMGSAWRSHVRNNVGKKRAAQKRATTPPPTPARPCQKSRPQIARAQMRRSGAEQVKGRKAGTHTRSSACRQRAAGRRCSVQLLDARPGKEQNAGGMRWHERLTHRSLVSAKLNALSLSLMMMMMSTPRHVHVHVHHHHHHHHQRTAGLAGHLTDDNDDDDDDDDSVPPLLPPLPARHVRFVARGLRAAAALPNHGFPGQRHPLNLDCFSCRLVMPYDASLHAVSDERRPPSAPGLRRHFLVVPSDRACSRQAMCRKAGQPFGADELVAFKRPSCVAATGTWCLAKARWPAKKM</sequence>
<feature type="compositionally biased region" description="Acidic residues" evidence="1">
    <location>
        <begin position="218"/>
        <end position="228"/>
    </location>
</feature>